<dbReference type="PROSITE" id="PS00135">
    <property type="entry name" value="TRYPSIN_SER"/>
    <property type="match status" value="1"/>
</dbReference>
<dbReference type="InterPro" id="IPR001254">
    <property type="entry name" value="Trypsin_dom"/>
</dbReference>
<reference evidence="9" key="2">
    <citation type="submission" date="2025-09" db="UniProtKB">
        <authorList>
            <consortium name="Ensembl"/>
        </authorList>
    </citation>
    <scope>IDENTIFICATION</scope>
</reference>
<organism evidence="9 10">
    <name type="scientific">Leptobrachium leishanense</name>
    <name type="common">Leishan spiny toad</name>
    <dbReference type="NCBI Taxonomy" id="445787"/>
    <lineage>
        <taxon>Eukaryota</taxon>
        <taxon>Metazoa</taxon>
        <taxon>Chordata</taxon>
        <taxon>Craniata</taxon>
        <taxon>Vertebrata</taxon>
        <taxon>Euteleostomi</taxon>
        <taxon>Amphibia</taxon>
        <taxon>Batrachia</taxon>
        <taxon>Anura</taxon>
        <taxon>Pelobatoidea</taxon>
        <taxon>Megophryidae</taxon>
        <taxon>Leptobrachium</taxon>
    </lineage>
</organism>
<dbReference type="AlphaFoldDB" id="A0A8C5Q4I3"/>
<keyword evidence="10" id="KW-1185">Reference proteome</keyword>
<dbReference type="FunFam" id="2.40.10.10:FF:000024">
    <property type="entry name" value="Serine protease 53"/>
    <property type="match status" value="1"/>
</dbReference>
<dbReference type="Pfam" id="PF00089">
    <property type="entry name" value="Trypsin"/>
    <property type="match status" value="1"/>
</dbReference>
<name>A0A8C5Q4I3_9ANUR</name>
<evidence type="ECO:0000256" key="4">
    <source>
        <dbReference type="ARBA" id="ARBA00023157"/>
    </source>
</evidence>
<dbReference type="PANTHER" id="PTHR24253:SF159">
    <property type="entry name" value="SERINE PROTEASE 42"/>
    <property type="match status" value="1"/>
</dbReference>
<evidence type="ECO:0000256" key="1">
    <source>
        <dbReference type="ARBA" id="ARBA00022670"/>
    </source>
</evidence>
<evidence type="ECO:0000256" key="5">
    <source>
        <dbReference type="ARBA" id="ARBA00023180"/>
    </source>
</evidence>
<dbReference type="CDD" id="cd00190">
    <property type="entry name" value="Tryp_SPc"/>
    <property type="match status" value="1"/>
</dbReference>
<dbReference type="OrthoDB" id="10051896at2759"/>
<evidence type="ECO:0000256" key="7">
    <source>
        <dbReference type="SAM" id="SignalP"/>
    </source>
</evidence>
<dbReference type="PROSITE" id="PS50240">
    <property type="entry name" value="TRYPSIN_DOM"/>
    <property type="match status" value="1"/>
</dbReference>
<keyword evidence="6" id="KW-0720">Serine protease</keyword>
<dbReference type="PANTHER" id="PTHR24253">
    <property type="entry name" value="TRANSMEMBRANE PROTEASE SERINE"/>
    <property type="match status" value="1"/>
</dbReference>
<dbReference type="Ensembl" id="ENSLLET00000033805.1">
    <property type="protein sequence ID" value="ENSLLEP00000032546.1"/>
    <property type="gene ID" value="ENSLLEG00000020648.1"/>
</dbReference>
<sequence length="306" mass="32645">MKSRATLRTLLLLVCPLAFLSDVTRAAKCGSPEVTSRIVGGTDAIEGSWPWQLSLQLQGEHICGASLISSQWLMTAAHCFEHSKTPSDYTVLLGAYKLSTPSSNQVSTSLQSIIVNNKFSGTGSAGDIALAKLSKAIPSNAYIQPVCIPSASMDIMKSTNCWVTGWGDTAFGVVLQFPHTLQQVTVKLIQRDSCNTMYNSVLPQIQSDQVCAGYQQGGKDACQGDSGGPLVCQIQGGWYQVGIVSYGDQCALPNKPGVYTLVSEYKSWINSNADLSSMSFSSSTHHSAAPVLTVLLLLSSLVLARI</sequence>
<evidence type="ECO:0000259" key="8">
    <source>
        <dbReference type="PROSITE" id="PS50240"/>
    </source>
</evidence>
<dbReference type="InterPro" id="IPR033116">
    <property type="entry name" value="TRYPSIN_SER"/>
</dbReference>
<keyword evidence="4" id="KW-1015">Disulfide bond</keyword>
<evidence type="ECO:0000256" key="6">
    <source>
        <dbReference type="RuleBase" id="RU363034"/>
    </source>
</evidence>
<evidence type="ECO:0000256" key="3">
    <source>
        <dbReference type="ARBA" id="ARBA00022801"/>
    </source>
</evidence>
<evidence type="ECO:0000256" key="2">
    <source>
        <dbReference type="ARBA" id="ARBA00022729"/>
    </source>
</evidence>
<reference evidence="9" key="1">
    <citation type="submission" date="2025-08" db="UniProtKB">
        <authorList>
            <consortium name="Ensembl"/>
        </authorList>
    </citation>
    <scope>IDENTIFICATION</scope>
</reference>
<proteinExistence type="predicted"/>
<feature type="chain" id="PRO_5034125305" description="Peptidase S1 domain-containing protein" evidence="7">
    <location>
        <begin position="27"/>
        <end position="306"/>
    </location>
</feature>
<dbReference type="InterPro" id="IPR009003">
    <property type="entry name" value="Peptidase_S1_PA"/>
</dbReference>
<keyword evidence="1 6" id="KW-0645">Protease</keyword>
<keyword evidence="2 7" id="KW-0732">Signal</keyword>
<dbReference type="Gene3D" id="2.40.10.10">
    <property type="entry name" value="Trypsin-like serine proteases"/>
    <property type="match status" value="1"/>
</dbReference>
<feature type="signal peptide" evidence="7">
    <location>
        <begin position="1"/>
        <end position="26"/>
    </location>
</feature>
<accession>A0A8C5Q4I3</accession>
<dbReference type="InterPro" id="IPR018114">
    <property type="entry name" value="TRYPSIN_HIS"/>
</dbReference>
<dbReference type="GeneTree" id="ENSGT00940000154999"/>
<dbReference type="GO" id="GO:0004252">
    <property type="term" value="F:serine-type endopeptidase activity"/>
    <property type="evidence" value="ECO:0007669"/>
    <property type="project" value="InterPro"/>
</dbReference>
<evidence type="ECO:0000313" key="9">
    <source>
        <dbReference type="Ensembl" id="ENSLLEP00000032546.1"/>
    </source>
</evidence>
<dbReference type="PRINTS" id="PR00722">
    <property type="entry name" value="CHYMOTRYPSIN"/>
</dbReference>
<keyword evidence="3 6" id="KW-0378">Hydrolase</keyword>
<dbReference type="SUPFAM" id="SSF50494">
    <property type="entry name" value="Trypsin-like serine proteases"/>
    <property type="match status" value="1"/>
</dbReference>
<evidence type="ECO:0000313" key="10">
    <source>
        <dbReference type="Proteomes" id="UP000694569"/>
    </source>
</evidence>
<dbReference type="InterPro" id="IPR043504">
    <property type="entry name" value="Peptidase_S1_PA_chymotrypsin"/>
</dbReference>
<dbReference type="PROSITE" id="PS00134">
    <property type="entry name" value="TRYPSIN_HIS"/>
    <property type="match status" value="1"/>
</dbReference>
<keyword evidence="5" id="KW-0325">Glycoprotein</keyword>
<feature type="domain" description="Peptidase S1" evidence="8">
    <location>
        <begin position="38"/>
        <end position="274"/>
    </location>
</feature>
<dbReference type="InterPro" id="IPR001314">
    <property type="entry name" value="Peptidase_S1A"/>
</dbReference>
<dbReference type="SMART" id="SM00020">
    <property type="entry name" value="Tryp_SPc"/>
    <property type="match status" value="1"/>
</dbReference>
<dbReference type="GO" id="GO:0006508">
    <property type="term" value="P:proteolysis"/>
    <property type="evidence" value="ECO:0007669"/>
    <property type="project" value="UniProtKB-KW"/>
</dbReference>
<dbReference type="Proteomes" id="UP000694569">
    <property type="component" value="Unplaced"/>
</dbReference>
<protein>
    <recommendedName>
        <fullName evidence="8">Peptidase S1 domain-containing protein</fullName>
    </recommendedName>
</protein>